<accession>A0ABT7HP70</accession>
<dbReference type="PIRSF" id="PIRSF036752">
    <property type="entry name" value="TSase_MJ051"/>
    <property type="match status" value="1"/>
</dbReference>
<organism evidence="4 5">
    <name type="scientific">Campylobacter gastrosuis</name>
    <dbReference type="NCBI Taxonomy" id="2974576"/>
    <lineage>
        <taxon>Bacteria</taxon>
        <taxon>Pseudomonadati</taxon>
        <taxon>Campylobacterota</taxon>
        <taxon>Epsilonproteobacteria</taxon>
        <taxon>Campylobacterales</taxon>
        <taxon>Campylobacteraceae</taxon>
        <taxon>Campylobacter</taxon>
    </lineage>
</organism>
<dbReference type="InterPro" id="IPR036926">
    <property type="entry name" value="Thymidate_synth/dCMP_Mease_sf"/>
</dbReference>
<name>A0ABT7HP70_9BACT</name>
<dbReference type="Pfam" id="PF00303">
    <property type="entry name" value="Thymidylat_synt"/>
    <property type="match status" value="1"/>
</dbReference>
<dbReference type="InterPro" id="IPR014620">
    <property type="entry name" value="Thymidylate_synthase_arc"/>
</dbReference>
<sequence>MSDIVVKTIGECWLRSISKVMQNGKQNFDEDVEIMELLGLSVKILSPKLQDDIVDKFGDKDIVSHTLDKFKKGVIMPNRPFTYADQIYNKNGIDQFEYLIKRLEKKKESKSATISLLSEGVMDANLPCLNIIDIKIRDEKLNLQFFFRSQNILGRQYANLLALAKFQADLAKRVCIKTGFIAGYIASAHIYEYDYEYAKSIIANKNITIKDKFYTDGPKSIRENLQFKGN</sequence>
<dbReference type="Gene3D" id="3.30.572.10">
    <property type="entry name" value="Thymidylate synthase/dCMP hydroxymethylase domain"/>
    <property type="match status" value="1"/>
</dbReference>
<evidence type="ECO:0000313" key="4">
    <source>
        <dbReference type="EMBL" id="MDL0088686.1"/>
    </source>
</evidence>
<keyword evidence="2" id="KW-0808">Transferase</keyword>
<feature type="domain" description="Thymidylate synthase/dCMP hydroxymethylase" evidence="3">
    <location>
        <begin position="86"/>
        <end position="205"/>
    </location>
</feature>
<keyword evidence="5" id="KW-1185">Reference proteome</keyword>
<dbReference type="SUPFAM" id="SSF55831">
    <property type="entry name" value="Thymidylate synthase/dCMP hydroxymethylase"/>
    <property type="match status" value="1"/>
</dbReference>
<comment type="caution">
    <text evidence="4">The sequence shown here is derived from an EMBL/GenBank/DDBJ whole genome shotgun (WGS) entry which is preliminary data.</text>
</comment>
<proteinExistence type="predicted"/>
<dbReference type="RefSeq" id="WP_284937341.1">
    <property type="nucleotide sequence ID" value="NZ_JANURM010000003.1"/>
</dbReference>
<evidence type="ECO:0000256" key="1">
    <source>
        <dbReference type="ARBA" id="ARBA00022490"/>
    </source>
</evidence>
<dbReference type="InterPro" id="IPR023451">
    <property type="entry name" value="Thymidate_synth/dCMP_Mease_dom"/>
</dbReference>
<evidence type="ECO:0000256" key="2">
    <source>
        <dbReference type="ARBA" id="ARBA00022679"/>
    </source>
</evidence>
<evidence type="ECO:0000259" key="3">
    <source>
        <dbReference type="Pfam" id="PF00303"/>
    </source>
</evidence>
<reference evidence="4" key="2">
    <citation type="journal article" date="2023" name="Microorganisms">
        <title>Isolation and Genomic Characteristics of Cat-Borne Campylobacter felis sp. nov. and Sheep-Borne Campylobacter ovis sp. nov.</title>
        <authorList>
            <person name="Wang H."/>
            <person name="Li Y."/>
            <person name="Gu Y."/>
            <person name="Zhou G."/>
            <person name="Chen X."/>
            <person name="Zhang X."/>
            <person name="Shao Z."/>
            <person name="Zhang J."/>
            <person name="Zhang M."/>
        </authorList>
    </citation>
    <scope>NUCLEOTIDE SEQUENCE</scope>
    <source>
        <strain evidence="4">PS10</strain>
    </source>
</reference>
<reference evidence="4" key="1">
    <citation type="submission" date="2022-08" db="EMBL/GenBank/DDBJ databases">
        <authorList>
            <person name="Wang H."/>
        </authorList>
    </citation>
    <scope>NUCLEOTIDE SEQUENCE</scope>
    <source>
        <strain evidence="4">PS10</strain>
    </source>
</reference>
<dbReference type="EMBL" id="JANURM010000003">
    <property type="protein sequence ID" value="MDL0088686.1"/>
    <property type="molecule type" value="Genomic_DNA"/>
</dbReference>
<evidence type="ECO:0000313" key="5">
    <source>
        <dbReference type="Proteomes" id="UP001173801"/>
    </source>
</evidence>
<keyword evidence="1" id="KW-0963">Cytoplasm</keyword>
<gene>
    <name evidence="4" type="ORF">NYG85_04770</name>
</gene>
<protein>
    <submittedName>
        <fullName evidence="4">Thymidylate synthase</fullName>
    </submittedName>
</protein>
<dbReference type="Proteomes" id="UP001173801">
    <property type="component" value="Unassembled WGS sequence"/>
</dbReference>